<feature type="transmembrane region" description="Helical" evidence="8">
    <location>
        <begin position="37"/>
        <end position="61"/>
    </location>
</feature>
<keyword evidence="3" id="KW-0813">Transport</keyword>
<evidence type="ECO:0000256" key="1">
    <source>
        <dbReference type="ARBA" id="ARBA00004651"/>
    </source>
</evidence>
<accession>A0A3N2E076</accession>
<gene>
    <name evidence="9" type="ORF">EDC56_1026</name>
</gene>
<comment type="caution">
    <text evidence="9">The sequence shown here is derived from an EMBL/GenBank/DDBJ whole genome shotgun (WGS) entry which is preliminary data.</text>
</comment>
<dbReference type="PANTHER" id="PTHR30269:SF32">
    <property type="entry name" value="MEMBRANE TRANSPORTER PROTEIN-RELATED"/>
    <property type="match status" value="1"/>
</dbReference>
<keyword evidence="7 8" id="KW-0472">Membrane</keyword>
<sequence>MTIELLIIGLLLILIAGSVHGALGFGFPMLSTPVLALAYDLKTAVVLTIIPSLVVIIASLLNCRDLIATIRRYSLIISTVAAASLLGAWVLTWANPNILKLLLALSIFLYLFSNNIKQYSSHLAGHPVLFALVMGSLAGSIGGATNAVAPILMIYLLEVSKSTKEIIIVSNTCFLLSKLMQIAILATHLTTDDIQPSALVMISLAACIGLMVGFSIKNKINAESYKVIIRYVLSLFMCVLGYQGISNLALSL</sequence>
<dbReference type="Pfam" id="PF01925">
    <property type="entry name" value="TauE"/>
    <property type="match status" value="1"/>
</dbReference>
<dbReference type="InterPro" id="IPR052017">
    <property type="entry name" value="TSUP"/>
</dbReference>
<evidence type="ECO:0000256" key="5">
    <source>
        <dbReference type="ARBA" id="ARBA00022692"/>
    </source>
</evidence>
<proteinExistence type="inferred from homology"/>
<feature type="transmembrane region" description="Helical" evidence="8">
    <location>
        <begin position="228"/>
        <end position="250"/>
    </location>
</feature>
<dbReference type="PANTHER" id="PTHR30269">
    <property type="entry name" value="TRANSMEMBRANE PROTEIN YFCA"/>
    <property type="match status" value="1"/>
</dbReference>
<comment type="subcellular location">
    <subcellularLocation>
        <location evidence="1 8">Cell membrane</location>
        <topology evidence="1 8">Multi-pass membrane protein</topology>
    </subcellularLocation>
</comment>
<evidence type="ECO:0000256" key="8">
    <source>
        <dbReference type="RuleBase" id="RU363041"/>
    </source>
</evidence>
<feature type="transmembrane region" description="Helical" evidence="8">
    <location>
        <begin position="128"/>
        <end position="154"/>
    </location>
</feature>
<evidence type="ECO:0000256" key="7">
    <source>
        <dbReference type="ARBA" id="ARBA00023136"/>
    </source>
</evidence>
<dbReference type="AlphaFoldDB" id="A0A3N2E076"/>
<keyword evidence="10" id="KW-1185">Reference proteome</keyword>
<dbReference type="InterPro" id="IPR002781">
    <property type="entry name" value="TM_pro_TauE-like"/>
</dbReference>
<evidence type="ECO:0000256" key="2">
    <source>
        <dbReference type="ARBA" id="ARBA00009142"/>
    </source>
</evidence>
<evidence type="ECO:0000313" key="9">
    <source>
        <dbReference type="EMBL" id="ROS05496.1"/>
    </source>
</evidence>
<dbReference type="GO" id="GO:0005886">
    <property type="term" value="C:plasma membrane"/>
    <property type="evidence" value="ECO:0007669"/>
    <property type="project" value="UniProtKB-SubCell"/>
</dbReference>
<feature type="transmembrane region" description="Helical" evidence="8">
    <location>
        <begin position="73"/>
        <end position="92"/>
    </location>
</feature>
<name>A0A3N2E076_9GAMM</name>
<reference evidence="9 10" key="1">
    <citation type="submission" date="2018-11" db="EMBL/GenBank/DDBJ databases">
        <title>Genomic Encyclopedia of Type Strains, Phase IV (KMG-IV): sequencing the most valuable type-strain genomes for metagenomic binning, comparative biology and taxonomic classification.</title>
        <authorList>
            <person name="Goeker M."/>
        </authorList>
    </citation>
    <scope>NUCLEOTIDE SEQUENCE [LARGE SCALE GENOMIC DNA]</scope>
    <source>
        <strain evidence="9 10">DSM 100316</strain>
    </source>
</reference>
<feature type="transmembrane region" description="Helical" evidence="8">
    <location>
        <begin position="198"/>
        <end position="216"/>
    </location>
</feature>
<dbReference type="OrthoDB" id="9155169at2"/>
<dbReference type="Proteomes" id="UP000275394">
    <property type="component" value="Unassembled WGS sequence"/>
</dbReference>
<dbReference type="RefSeq" id="WP_123711397.1">
    <property type="nucleotide sequence ID" value="NZ_RKHR01000003.1"/>
</dbReference>
<evidence type="ECO:0000313" key="10">
    <source>
        <dbReference type="Proteomes" id="UP000275394"/>
    </source>
</evidence>
<protein>
    <recommendedName>
        <fullName evidence="8">Probable membrane transporter protein</fullName>
    </recommendedName>
</protein>
<keyword evidence="5 8" id="KW-0812">Transmembrane</keyword>
<comment type="similarity">
    <text evidence="2 8">Belongs to the 4-toluene sulfonate uptake permease (TSUP) (TC 2.A.102) family.</text>
</comment>
<organism evidence="9 10">
    <name type="scientific">Sinobacterium caligoides</name>
    <dbReference type="NCBI Taxonomy" id="933926"/>
    <lineage>
        <taxon>Bacteria</taxon>
        <taxon>Pseudomonadati</taxon>
        <taxon>Pseudomonadota</taxon>
        <taxon>Gammaproteobacteria</taxon>
        <taxon>Cellvibrionales</taxon>
        <taxon>Spongiibacteraceae</taxon>
        <taxon>Sinobacterium</taxon>
    </lineage>
</organism>
<keyword evidence="4 8" id="KW-1003">Cell membrane</keyword>
<evidence type="ECO:0000256" key="6">
    <source>
        <dbReference type="ARBA" id="ARBA00022989"/>
    </source>
</evidence>
<feature type="transmembrane region" description="Helical" evidence="8">
    <location>
        <begin position="166"/>
        <end position="186"/>
    </location>
</feature>
<dbReference type="EMBL" id="RKHR01000003">
    <property type="protein sequence ID" value="ROS05496.1"/>
    <property type="molecule type" value="Genomic_DNA"/>
</dbReference>
<keyword evidence="6 8" id="KW-1133">Transmembrane helix</keyword>
<evidence type="ECO:0000256" key="3">
    <source>
        <dbReference type="ARBA" id="ARBA00022448"/>
    </source>
</evidence>
<evidence type="ECO:0000256" key="4">
    <source>
        <dbReference type="ARBA" id="ARBA00022475"/>
    </source>
</evidence>